<dbReference type="PANTHER" id="PTHR33048">
    <property type="entry name" value="PTH11-LIKE INTEGRAL MEMBRANE PROTEIN (AFU_ORTHOLOGUE AFUA_5G11245)"/>
    <property type="match status" value="1"/>
</dbReference>
<feature type="transmembrane region" description="Helical" evidence="7">
    <location>
        <begin position="144"/>
        <end position="168"/>
    </location>
</feature>
<evidence type="ECO:0000256" key="5">
    <source>
        <dbReference type="ARBA" id="ARBA00038359"/>
    </source>
</evidence>
<evidence type="ECO:0000256" key="4">
    <source>
        <dbReference type="ARBA" id="ARBA00023136"/>
    </source>
</evidence>
<dbReference type="InterPro" id="IPR049326">
    <property type="entry name" value="Rhodopsin_dom_fungi"/>
</dbReference>
<evidence type="ECO:0000256" key="6">
    <source>
        <dbReference type="SAM" id="MobiDB-lite"/>
    </source>
</evidence>
<evidence type="ECO:0000256" key="7">
    <source>
        <dbReference type="SAM" id="Phobius"/>
    </source>
</evidence>
<evidence type="ECO:0000256" key="2">
    <source>
        <dbReference type="ARBA" id="ARBA00022692"/>
    </source>
</evidence>
<name>A0ABR4I392_9EURO</name>
<feature type="domain" description="Rhodopsin" evidence="8">
    <location>
        <begin position="30"/>
        <end position="242"/>
    </location>
</feature>
<dbReference type="EMBL" id="JBFXLS010000059">
    <property type="protein sequence ID" value="KAL2822229.1"/>
    <property type="molecule type" value="Genomic_DNA"/>
</dbReference>
<dbReference type="InterPro" id="IPR052337">
    <property type="entry name" value="SAT4-like"/>
</dbReference>
<feature type="region of interest" description="Disordered" evidence="6">
    <location>
        <begin position="249"/>
        <end position="300"/>
    </location>
</feature>
<comment type="caution">
    <text evidence="9">The sequence shown here is derived from an EMBL/GenBank/DDBJ whole genome shotgun (WGS) entry which is preliminary data.</text>
</comment>
<evidence type="ECO:0000313" key="9">
    <source>
        <dbReference type="EMBL" id="KAL2822229.1"/>
    </source>
</evidence>
<evidence type="ECO:0000256" key="3">
    <source>
        <dbReference type="ARBA" id="ARBA00022989"/>
    </source>
</evidence>
<organism evidence="9 10">
    <name type="scientific">Aspergillus cavernicola</name>
    <dbReference type="NCBI Taxonomy" id="176166"/>
    <lineage>
        <taxon>Eukaryota</taxon>
        <taxon>Fungi</taxon>
        <taxon>Dikarya</taxon>
        <taxon>Ascomycota</taxon>
        <taxon>Pezizomycotina</taxon>
        <taxon>Eurotiomycetes</taxon>
        <taxon>Eurotiomycetidae</taxon>
        <taxon>Eurotiales</taxon>
        <taxon>Aspergillaceae</taxon>
        <taxon>Aspergillus</taxon>
        <taxon>Aspergillus subgen. Nidulantes</taxon>
    </lineage>
</organism>
<evidence type="ECO:0000313" key="10">
    <source>
        <dbReference type="Proteomes" id="UP001610335"/>
    </source>
</evidence>
<evidence type="ECO:0000256" key="1">
    <source>
        <dbReference type="ARBA" id="ARBA00004141"/>
    </source>
</evidence>
<evidence type="ECO:0000259" key="8">
    <source>
        <dbReference type="Pfam" id="PF20684"/>
    </source>
</evidence>
<dbReference type="Proteomes" id="UP001610335">
    <property type="component" value="Unassembled WGS sequence"/>
</dbReference>
<keyword evidence="10" id="KW-1185">Reference proteome</keyword>
<sequence>MDAEADVSRANDLYITISVMTAAIIVTTSIRIIGKLTSRRALGPQVYLIILGTVLDLVANAFDYKAAVSGFGRHIRFLTPAARIQAVKYAQLAVGVAIWAIWTPQFPVGNVRAHGYVTAATTIVGVALWATQARPLAKLWDHRIEGTILTVGCFTTVFYAISPAYFLWNVQLKWRKKAPVLAIMGCGIIVTVVGLLNIAFARDFLNRADSTWALTNEFICDIIERNISAFVANLPALWQLATKLRSERRAKSSSQRSSGNDTGRSGWFELGRKGYSGRLHSEDEGTHPLLEGSNGAGVVD</sequence>
<feature type="transmembrane region" description="Helical" evidence="7">
    <location>
        <begin position="13"/>
        <end position="34"/>
    </location>
</feature>
<feature type="transmembrane region" description="Helical" evidence="7">
    <location>
        <begin position="180"/>
        <end position="200"/>
    </location>
</feature>
<proteinExistence type="inferred from homology"/>
<keyword evidence="2 7" id="KW-0812">Transmembrane</keyword>
<comment type="similarity">
    <text evidence="5">Belongs to the SAT4 family.</text>
</comment>
<keyword evidence="4 7" id="KW-0472">Membrane</keyword>
<accession>A0ABR4I392</accession>
<feature type="transmembrane region" description="Helical" evidence="7">
    <location>
        <begin position="82"/>
        <end position="102"/>
    </location>
</feature>
<dbReference type="PANTHER" id="PTHR33048:SF47">
    <property type="entry name" value="INTEGRAL MEMBRANE PROTEIN-RELATED"/>
    <property type="match status" value="1"/>
</dbReference>
<comment type="subcellular location">
    <subcellularLocation>
        <location evidence="1">Membrane</location>
        <topology evidence="1">Multi-pass membrane protein</topology>
    </subcellularLocation>
</comment>
<reference evidence="9 10" key="1">
    <citation type="submission" date="2024-07" db="EMBL/GenBank/DDBJ databases">
        <title>Section-level genome sequencing and comparative genomics of Aspergillus sections Usti and Cavernicolus.</title>
        <authorList>
            <consortium name="Lawrence Berkeley National Laboratory"/>
            <person name="Nybo J.L."/>
            <person name="Vesth T.C."/>
            <person name="Theobald S."/>
            <person name="Frisvad J.C."/>
            <person name="Larsen T.O."/>
            <person name="Kjaerboelling I."/>
            <person name="Rothschild-Mancinelli K."/>
            <person name="Lyhne E.K."/>
            <person name="Kogle M.E."/>
            <person name="Barry K."/>
            <person name="Clum A."/>
            <person name="Na H."/>
            <person name="Ledsgaard L."/>
            <person name="Lin J."/>
            <person name="Lipzen A."/>
            <person name="Kuo A."/>
            <person name="Riley R."/>
            <person name="Mondo S."/>
            <person name="LaButti K."/>
            <person name="Haridas S."/>
            <person name="Pangalinan J."/>
            <person name="Salamov A.A."/>
            <person name="Simmons B.A."/>
            <person name="Magnuson J.K."/>
            <person name="Chen J."/>
            <person name="Drula E."/>
            <person name="Henrissat B."/>
            <person name="Wiebenga A."/>
            <person name="Lubbers R.J."/>
            <person name="Gomes A.C."/>
            <person name="Makela M.R."/>
            <person name="Stajich J."/>
            <person name="Grigoriev I.V."/>
            <person name="Mortensen U.H."/>
            <person name="De vries R.P."/>
            <person name="Baker S.E."/>
            <person name="Andersen M.R."/>
        </authorList>
    </citation>
    <scope>NUCLEOTIDE SEQUENCE [LARGE SCALE GENOMIC DNA]</scope>
    <source>
        <strain evidence="9 10">CBS 600.67</strain>
    </source>
</reference>
<gene>
    <name evidence="9" type="ORF">BDW59DRAFT_163822</name>
</gene>
<protein>
    <recommendedName>
        <fullName evidence="8">Rhodopsin domain-containing protein</fullName>
    </recommendedName>
</protein>
<feature type="transmembrane region" description="Helical" evidence="7">
    <location>
        <begin position="114"/>
        <end position="132"/>
    </location>
</feature>
<feature type="compositionally biased region" description="Polar residues" evidence="6">
    <location>
        <begin position="252"/>
        <end position="263"/>
    </location>
</feature>
<dbReference type="Pfam" id="PF20684">
    <property type="entry name" value="Fung_rhodopsin"/>
    <property type="match status" value="1"/>
</dbReference>
<feature type="transmembrane region" description="Helical" evidence="7">
    <location>
        <begin position="46"/>
        <end position="62"/>
    </location>
</feature>
<keyword evidence="3 7" id="KW-1133">Transmembrane helix</keyword>